<protein>
    <submittedName>
        <fullName evidence="1">Uncharacterized protein</fullName>
    </submittedName>
</protein>
<comment type="caution">
    <text evidence="1">The sequence shown here is derived from an EMBL/GenBank/DDBJ whole genome shotgun (WGS) entry which is preliminary data.</text>
</comment>
<gene>
    <name evidence="1" type="ORF">RFN28_24100</name>
</gene>
<name>A0ABU4Y494_9HYPH</name>
<keyword evidence="2" id="KW-1185">Reference proteome</keyword>
<dbReference type="EMBL" id="JAVIIW010000033">
    <property type="protein sequence ID" value="MDX8481521.1"/>
    <property type="molecule type" value="Genomic_DNA"/>
</dbReference>
<sequence length="80" mass="8857">MEITAAEFLAPIRDQIAEIKQRLTVMDDRHLEAVLEAMPKIVPAGSAEMVLSVLLYGEIAARENGNVLPFPSKSHLRSRT</sequence>
<evidence type="ECO:0000313" key="2">
    <source>
        <dbReference type="Proteomes" id="UP001287059"/>
    </source>
</evidence>
<accession>A0ABU4Y494</accession>
<evidence type="ECO:0000313" key="1">
    <source>
        <dbReference type="EMBL" id="MDX8481521.1"/>
    </source>
</evidence>
<proteinExistence type="predicted"/>
<dbReference type="Proteomes" id="UP001287059">
    <property type="component" value="Unassembled WGS sequence"/>
</dbReference>
<reference evidence="1 2" key="1">
    <citation type="submission" date="2023-08" db="EMBL/GenBank/DDBJ databases">
        <title>Implementing the SeqCode for naming new Mesorhizobium species isolated from Vachellia karroo root nodules.</title>
        <authorList>
            <person name="Van Lill M."/>
        </authorList>
    </citation>
    <scope>NUCLEOTIDE SEQUENCE [LARGE SCALE GENOMIC DNA]</scope>
    <source>
        <strain evidence="1 2">VK24D</strain>
    </source>
</reference>
<dbReference type="RefSeq" id="WP_320289713.1">
    <property type="nucleotide sequence ID" value="NZ_JAVIIW010000033.1"/>
</dbReference>
<organism evidence="1 2">
    <name type="scientific">Mesorhizobium album</name>
    <dbReference type="NCBI Taxonomy" id="3072314"/>
    <lineage>
        <taxon>Bacteria</taxon>
        <taxon>Pseudomonadati</taxon>
        <taxon>Pseudomonadota</taxon>
        <taxon>Alphaproteobacteria</taxon>
        <taxon>Hyphomicrobiales</taxon>
        <taxon>Phyllobacteriaceae</taxon>
        <taxon>Mesorhizobium</taxon>
    </lineage>
</organism>